<feature type="region of interest" description="Disordered" evidence="1">
    <location>
        <begin position="1"/>
        <end position="46"/>
    </location>
</feature>
<evidence type="ECO:0000256" key="1">
    <source>
        <dbReference type="SAM" id="MobiDB-lite"/>
    </source>
</evidence>
<dbReference type="Proteomes" id="UP000324222">
    <property type="component" value="Unassembled WGS sequence"/>
</dbReference>
<gene>
    <name evidence="2" type="ORF">E2C01_017136</name>
</gene>
<sequence>MHRGTTGSRGRRRAGAIGGRQHAARRGNTPRRGARSSATRAGRWTTATHSSRFYRLTKRRRDSNTSWRLRASRSSRLALHLKTVRVRPSFPGMPRVLAGDVQNKRMAHNKLRDSSTPNNNICVH</sequence>
<organism evidence="2 3">
    <name type="scientific">Portunus trituberculatus</name>
    <name type="common">Swimming crab</name>
    <name type="synonym">Neptunus trituberculatus</name>
    <dbReference type="NCBI Taxonomy" id="210409"/>
    <lineage>
        <taxon>Eukaryota</taxon>
        <taxon>Metazoa</taxon>
        <taxon>Ecdysozoa</taxon>
        <taxon>Arthropoda</taxon>
        <taxon>Crustacea</taxon>
        <taxon>Multicrustacea</taxon>
        <taxon>Malacostraca</taxon>
        <taxon>Eumalacostraca</taxon>
        <taxon>Eucarida</taxon>
        <taxon>Decapoda</taxon>
        <taxon>Pleocyemata</taxon>
        <taxon>Brachyura</taxon>
        <taxon>Eubrachyura</taxon>
        <taxon>Portunoidea</taxon>
        <taxon>Portunidae</taxon>
        <taxon>Portuninae</taxon>
        <taxon>Portunus</taxon>
    </lineage>
</organism>
<feature type="compositionally biased region" description="Basic residues" evidence="1">
    <location>
        <begin position="22"/>
        <end position="34"/>
    </location>
</feature>
<feature type="compositionally biased region" description="Basic residues" evidence="1">
    <location>
        <begin position="1"/>
        <end position="14"/>
    </location>
</feature>
<evidence type="ECO:0000313" key="2">
    <source>
        <dbReference type="EMBL" id="MPC24064.1"/>
    </source>
</evidence>
<reference evidence="2 3" key="1">
    <citation type="submission" date="2019-05" db="EMBL/GenBank/DDBJ databases">
        <title>Another draft genome of Portunus trituberculatus and its Hox gene families provides insights of decapod evolution.</title>
        <authorList>
            <person name="Jeong J.-H."/>
            <person name="Song I."/>
            <person name="Kim S."/>
            <person name="Choi T."/>
            <person name="Kim D."/>
            <person name="Ryu S."/>
            <person name="Kim W."/>
        </authorList>
    </citation>
    <scope>NUCLEOTIDE SEQUENCE [LARGE SCALE GENOMIC DNA]</scope>
    <source>
        <tissue evidence="2">Muscle</tissue>
    </source>
</reference>
<proteinExistence type="predicted"/>
<evidence type="ECO:0000313" key="3">
    <source>
        <dbReference type="Proteomes" id="UP000324222"/>
    </source>
</evidence>
<keyword evidence="3" id="KW-1185">Reference proteome</keyword>
<name>A0A5B7DSK4_PORTR</name>
<accession>A0A5B7DSK4</accession>
<dbReference type="EMBL" id="VSRR010001285">
    <property type="protein sequence ID" value="MPC24064.1"/>
    <property type="molecule type" value="Genomic_DNA"/>
</dbReference>
<protein>
    <submittedName>
        <fullName evidence="2">Uncharacterized protein</fullName>
    </submittedName>
</protein>
<feature type="compositionally biased region" description="Low complexity" evidence="1">
    <location>
        <begin position="35"/>
        <end position="46"/>
    </location>
</feature>
<comment type="caution">
    <text evidence="2">The sequence shown here is derived from an EMBL/GenBank/DDBJ whole genome shotgun (WGS) entry which is preliminary data.</text>
</comment>
<dbReference type="AlphaFoldDB" id="A0A5B7DSK4"/>